<comment type="subcellular location">
    <subcellularLocation>
        <location evidence="2">Cell membrane</location>
    </subcellularLocation>
</comment>
<evidence type="ECO:0000313" key="14">
    <source>
        <dbReference type="EMBL" id="GGF12039.1"/>
    </source>
</evidence>
<dbReference type="GO" id="GO:0005886">
    <property type="term" value="C:plasma membrane"/>
    <property type="evidence" value="ECO:0007669"/>
    <property type="project" value="UniProtKB-SubCell"/>
</dbReference>
<dbReference type="InterPro" id="IPR005467">
    <property type="entry name" value="His_kinase_dom"/>
</dbReference>
<dbReference type="Gene3D" id="6.10.340.10">
    <property type="match status" value="1"/>
</dbReference>
<evidence type="ECO:0000256" key="8">
    <source>
        <dbReference type="ARBA" id="ARBA00022989"/>
    </source>
</evidence>
<dbReference type="SMART" id="SM00304">
    <property type="entry name" value="HAMP"/>
    <property type="match status" value="1"/>
</dbReference>
<dbReference type="PRINTS" id="PR00344">
    <property type="entry name" value="BCTRLSENSOR"/>
</dbReference>
<protein>
    <recommendedName>
        <fullName evidence="3">histidine kinase</fullName>
        <ecNumber evidence="3">2.7.13.3</ecNumber>
    </recommendedName>
</protein>
<reference evidence="14 15" key="1">
    <citation type="journal article" date="2014" name="Int. J. Syst. Evol. Microbiol.">
        <title>Complete genome sequence of Corynebacterium casei LMG S-19264T (=DSM 44701T), isolated from a smear-ripened cheese.</title>
        <authorList>
            <consortium name="US DOE Joint Genome Institute (JGI-PGF)"/>
            <person name="Walter F."/>
            <person name="Albersmeier A."/>
            <person name="Kalinowski J."/>
            <person name="Ruckert C."/>
        </authorList>
    </citation>
    <scope>NUCLEOTIDE SEQUENCE [LARGE SCALE GENOMIC DNA]</scope>
    <source>
        <strain evidence="14 15">CGMCC 1.12976</strain>
    </source>
</reference>
<proteinExistence type="predicted"/>
<feature type="domain" description="Histidine kinase" evidence="12">
    <location>
        <begin position="272"/>
        <end position="490"/>
    </location>
</feature>
<keyword evidence="7 14" id="KW-0418">Kinase</keyword>
<dbReference type="CDD" id="cd06225">
    <property type="entry name" value="HAMP"/>
    <property type="match status" value="1"/>
</dbReference>
<sequence>MTLRRRLILSVAALVVLLGLTIGLVSTLTLNSILVGRLDAQLPGGGVSNSAPTPPGGYSLQLRNGDPTTFLERQPVGTVGMIVSGGQVLSSGAVVQTGSTSSGSVSGATIIGLSATQITQLEALPTGTAPHTVDLGTGFGQYRAVSLMTNNGYTVVLGLSLSSVQATVTQQVIVTIIVTVAGLIIAVVLGGLIIRLALRPLQRVADTAANVAELPLDRGEVALAVRVPERDTNPKTEVGRVGSALNRMLEHVASALTSRQQSEDKVRQFVADASHELRTPLASIRGYAELTRRGQYALPEDVTHSLGRIESEATRMTSLVEDLLLLARLDSRPDVAHDPVDLTLTVVDAVSDAHVAGRDHEWILDLPEEPVEIQGDGPRIYQITANLLANARVHTPPGTHVTAGLSREVIAGIEYGVISVADDGPGIDPALLPTLFERFVRGDVSRSRHAGSTGLGLAIVYAVAEAHGGTVTVESAPGRTVFRVLLPVVYAAGASAPATASAPAPLASAAAAAAPPA</sequence>
<evidence type="ECO:0000256" key="7">
    <source>
        <dbReference type="ARBA" id="ARBA00022777"/>
    </source>
</evidence>
<dbReference type="EC" id="2.7.13.3" evidence="3"/>
<keyword evidence="9" id="KW-0902">Two-component regulatory system</keyword>
<evidence type="ECO:0000256" key="3">
    <source>
        <dbReference type="ARBA" id="ARBA00012438"/>
    </source>
</evidence>
<keyword evidence="8 11" id="KW-1133">Transmembrane helix</keyword>
<dbReference type="PANTHER" id="PTHR45436:SF5">
    <property type="entry name" value="SENSOR HISTIDINE KINASE TRCS"/>
    <property type="match status" value="1"/>
</dbReference>
<dbReference type="InterPro" id="IPR003594">
    <property type="entry name" value="HATPase_dom"/>
</dbReference>
<evidence type="ECO:0000256" key="10">
    <source>
        <dbReference type="ARBA" id="ARBA00023136"/>
    </source>
</evidence>
<dbReference type="Pfam" id="PF02518">
    <property type="entry name" value="HATPase_c"/>
    <property type="match status" value="1"/>
</dbReference>
<evidence type="ECO:0000259" key="13">
    <source>
        <dbReference type="PROSITE" id="PS50885"/>
    </source>
</evidence>
<dbReference type="EMBL" id="BMGP01000001">
    <property type="protein sequence ID" value="GGF12039.1"/>
    <property type="molecule type" value="Genomic_DNA"/>
</dbReference>
<dbReference type="InterPro" id="IPR003660">
    <property type="entry name" value="HAMP_dom"/>
</dbReference>
<dbReference type="SUPFAM" id="SSF47384">
    <property type="entry name" value="Homodimeric domain of signal transducing histidine kinase"/>
    <property type="match status" value="1"/>
</dbReference>
<keyword evidence="6 11" id="KW-0812">Transmembrane</keyword>
<accession>A0A917ETP0</accession>
<evidence type="ECO:0000256" key="1">
    <source>
        <dbReference type="ARBA" id="ARBA00000085"/>
    </source>
</evidence>
<gene>
    <name evidence="14" type="ORF">GCM10011399_02420</name>
</gene>
<dbReference type="FunFam" id="1.10.287.130:FF:000001">
    <property type="entry name" value="Two-component sensor histidine kinase"/>
    <property type="match status" value="1"/>
</dbReference>
<dbReference type="Gene3D" id="3.30.565.10">
    <property type="entry name" value="Histidine kinase-like ATPase, C-terminal domain"/>
    <property type="match status" value="1"/>
</dbReference>
<dbReference type="Proteomes" id="UP000598775">
    <property type="component" value="Unassembled WGS sequence"/>
</dbReference>
<feature type="domain" description="HAMP" evidence="13">
    <location>
        <begin position="195"/>
        <end position="257"/>
    </location>
</feature>
<name>A0A917ETP0_9MICO</name>
<dbReference type="PROSITE" id="PS50109">
    <property type="entry name" value="HIS_KIN"/>
    <property type="match status" value="1"/>
</dbReference>
<dbReference type="SMART" id="SM00388">
    <property type="entry name" value="HisKA"/>
    <property type="match status" value="1"/>
</dbReference>
<dbReference type="AlphaFoldDB" id="A0A917ETP0"/>
<evidence type="ECO:0000256" key="11">
    <source>
        <dbReference type="SAM" id="Phobius"/>
    </source>
</evidence>
<dbReference type="InterPro" id="IPR036097">
    <property type="entry name" value="HisK_dim/P_sf"/>
</dbReference>
<feature type="transmembrane region" description="Helical" evidence="11">
    <location>
        <begin position="172"/>
        <end position="194"/>
    </location>
</feature>
<keyword evidence="5" id="KW-0808">Transferase</keyword>
<evidence type="ECO:0000313" key="15">
    <source>
        <dbReference type="Proteomes" id="UP000598775"/>
    </source>
</evidence>
<dbReference type="InterPro" id="IPR050428">
    <property type="entry name" value="TCS_sensor_his_kinase"/>
</dbReference>
<dbReference type="InterPro" id="IPR003661">
    <property type="entry name" value="HisK_dim/P_dom"/>
</dbReference>
<keyword evidence="10 11" id="KW-0472">Membrane</keyword>
<dbReference type="Gene3D" id="1.10.287.130">
    <property type="match status" value="1"/>
</dbReference>
<evidence type="ECO:0000256" key="2">
    <source>
        <dbReference type="ARBA" id="ARBA00004236"/>
    </source>
</evidence>
<evidence type="ECO:0000256" key="5">
    <source>
        <dbReference type="ARBA" id="ARBA00022679"/>
    </source>
</evidence>
<evidence type="ECO:0000259" key="12">
    <source>
        <dbReference type="PROSITE" id="PS50109"/>
    </source>
</evidence>
<organism evidence="14 15">
    <name type="scientific">Subtercola lobariae</name>
    <dbReference type="NCBI Taxonomy" id="1588641"/>
    <lineage>
        <taxon>Bacteria</taxon>
        <taxon>Bacillati</taxon>
        <taxon>Actinomycetota</taxon>
        <taxon>Actinomycetes</taxon>
        <taxon>Micrococcales</taxon>
        <taxon>Microbacteriaceae</taxon>
        <taxon>Subtercola</taxon>
    </lineage>
</organism>
<dbReference type="SUPFAM" id="SSF55874">
    <property type="entry name" value="ATPase domain of HSP90 chaperone/DNA topoisomerase II/histidine kinase"/>
    <property type="match status" value="1"/>
</dbReference>
<evidence type="ECO:0000256" key="4">
    <source>
        <dbReference type="ARBA" id="ARBA00022553"/>
    </source>
</evidence>
<comment type="catalytic activity">
    <reaction evidence="1">
        <text>ATP + protein L-histidine = ADP + protein N-phospho-L-histidine.</text>
        <dbReference type="EC" id="2.7.13.3"/>
    </reaction>
</comment>
<keyword evidence="15" id="KW-1185">Reference proteome</keyword>
<evidence type="ECO:0000256" key="9">
    <source>
        <dbReference type="ARBA" id="ARBA00023012"/>
    </source>
</evidence>
<dbReference type="SMART" id="SM00387">
    <property type="entry name" value="HATPase_c"/>
    <property type="match status" value="1"/>
</dbReference>
<keyword evidence="4" id="KW-0597">Phosphoprotein</keyword>
<dbReference type="InterPro" id="IPR036890">
    <property type="entry name" value="HATPase_C_sf"/>
</dbReference>
<dbReference type="CDD" id="cd00082">
    <property type="entry name" value="HisKA"/>
    <property type="match status" value="1"/>
</dbReference>
<dbReference type="RefSeq" id="WP_203585959.1">
    <property type="nucleotide sequence ID" value="NZ_BMGP01000001.1"/>
</dbReference>
<dbReference type="PROSITE" id="PS50885">
    <property type="entry name" value="HAMP"/>
    <property type="match status" value="1"/>
</dbReference>
<comment type="caution">
    <text evidence="14">The sequence shown here is derived from an EMBL/GenBank/DDBJ whole genome shotgun (WGS) entry which is preliminary data.</text>
</comment>
<dbReference type="GO" id="GO:0000155">
    <property type="term" value="F:phosphorelay sensor kinase activity"/>
    <property type="evidence" value="ECO:0007669"/>
    <property type="project" value="InterPro"/>
</dbReference>
<dbReference type="CDD" id="cd00075">
    <property type="entry name" value="HATPase"/>
    <property type="match status" value="1"/>
</dbReference>
<dbReference type="InterPro" id="IPR004358">
    <property type="entry name" value="Sig_transdc_His_kin-like_C"/>
</dbReference>
<evidence type="ECO:0000256" key="6">
    <source>
        <dbReference type="ARBA" id="ARBA00022692"/>
    </source>
</evidence>
<dbReference type="Pfam" id="PF00672">
    <property type="entry name" value="HAMP"/>
    <property type="match status" value="1"/>
</dbReference>
<dbReference type="Pfam" id="PF00512">
    <property type="entry name" value="HisKA"/>
    <property type="match status" value="1"/>
</dbReference>
<dbReference type="PANTHER" id="PTHR45436">
    <property type="entry name" value="SENSOR HISTIDINE KINASE YKOH"/>
    <property type="match status" value="1"/>
</dbReference>